<dbReference type="SUPFAM" id="SSF55073">
    <property type="entry name" value="Nucleotide cyclase"/>
    <property type="match status" value="1"/>
</dbReference>
<keyword evidence="5" id="KW-0808">Transferase</keyword>
<dbReference type="InterPro" id="IPR046342">
    <property type="entry name" value="CBS_dom_sf"/>
</dbReference>
<dbReference type="EC" id="2.7.7.65" evidence="1"/>
<evidence type="ECO:0000259" key="3">
    <source>
        <dbReference type="PROSITE" id="PS50887"/>
    </source>
</evidence>
<dbReference type="eggNOG" id="COG0517">
    <property type="taxonomic scope" value="Bacteria"/>
</dbReference>
<dbReference type="STRING" id="598659.NAMH_1114"/>
<reference evidence="5 6" key="1">
    <citation type="journal article" date="2009" name="PLoS Genet.">
        <title>Adaptations to submarine hydrothermal environments exemplified by the genome of Nautilia profundicola.</title>
        <authorList>
            <person name="Campbell B.J."/>
            <person name="Smith J.L."/>
            <person name="Hanson T.E."/>
            <person name="Klotz M.G."/>
            <person name="Stein L.Y."/>
            <person name="Lee C.K."/>
            <person name="Wu D."/>
            <person name="Robinson J.M."/>
            <person name="Khouri H.M."/>
            <person name="Eisen J.A."/>
            <person name="Cary S.C."/>
        </authorList>
    </citation>
    <scope>NUCLEOTIDE SEQUENCE [LARGE SCALE GENOMIC DNA]</scope>
    <source>
        <strain evidence="6">ATCC BAA-1463 / DSM 18972 / AmH</strain>
    </source>
</reference>
<dbReference type="Pfam" id="PF00571">
    <property type="entry name" value="CBS"/>
    <property type="match status" value="1"/>
</dbReference>
<dbReference type="Proteomes" id="UP000000448">
    <property type="component" value="Chromosome"/>
</dbReference>
<dbReference type="HOGENOM" id="CLU_997249_0_0_7"/>
<dbReference type="NCBIfam" id="TIGR00254">
    <property type="entry name" value="GGDEF"/>
    <property type="match status" value="1"/>
</dbReference>
<dbReference type="GO" id="GO:0016301">
    <property type="term" value="F:kinase activity"/>
    <property type="evidence" value="ECO:0007669"/>
    <property type="project" value="UniProtKB-KW"/>
</dbReference>
<dbReference type="GO" id="GO:0052621">
    <property type="term" value="F:diguanylate cyclase activity"/>
    <property type="evidence" value="ECO:0007669"/>
    <property type="project" value="UniProtKB-EC"/>
</dbReference>
<evidence type="ECO:0000313" key="6">
    <source>
        <dbReference type="Proteomes" id="UP000000448"/>
    </source>
</evidence>
<keyword evidence="5" id="KW-0418">Kinase</keyword>
<gene>
    <name evidence="5" type="ordered locus">NAMH_1114</name>
</gene>
<dbReference type="EMBL" id="CP001279">
    <property type="protein sequence ID" value="ACM93444.1"/>
    <property type="molecule type" value="Genomic_DNA"/>
</dbReference>
<evidence type="ECO:0000259" key="4">
    <source>
        <dbReference type="PROSITE" id="PS51371"/>
    </source>
</evidence>
<proteinExistence type="predicted"/>
<dbReference type="InterPro" id="IPR050469">
    <property type="entry name" value="Diguanylate_Cyclase"/>
</dbReference>
<dbReference type="Gene3D" id="3.30.70.270">
    <property type="match status" value="1"/>
</dbReference>
<dbReference type="PROSITE" id="PS50887">
    <property type="entry name" value="GGDEF"/>
    <property type="match status" value="1"/>
</dbReference>
<protein>
    <recommendedName>
        <fullName evidence="1">diguanylate cyclase</fullName>
        <ecNumber evidence="1">2.7.7.65</ecNumber>
    </recommendedName>
</protein>
<dbReference type="CDD" id="cd01949">
    <property type="entry name" value="GGDEF"/>
    <property type="match status" value="1"/>
</dbReference>
<dbReference type="PANTHER" id="PTHR45138">
    <property type="entry name" value="REGULATORY COMPONENTS OF SENSORY TRANSDUCTION SYSTEM"/>
    <property type="match status" value="1"/>
</dbReference>
<dbReference type="InterPro" id="IPR043128">
    <property type="entry name" value="Rev_trsase/Diguanyl_cyclase"/>
</dbReference>
<dbReference type="PANTHER" id="PTHR45138:SF6">
    <property type="entry name" value="DIGUANYLATE CYCLASE DGCN"/>
    <property type="match status" value="1"/>
</dbReference>
<keyword evidence="2" id="KW-0129">CBS domain</keyword>
<dbReference type="KEGG" id="nam:NAMH_1114"/>
<dbReference type="RefSeq" id="WP_015902496.1">
    <property type="nucleotide sequence ID" value="NC_012115.1"/>
</dbReference>
<dbReference type="SMART" id="SM00267">
    <property type="entry name" value="GGDEF"/>
    <property type="match status" value="1"/>
</dbReference>
<accession>B9LA54</accession>
<evidence type="ECO:0000256" key="2">
    <source>
        <dbReference type="PROSITE-ProRule" id="PRU00703"/>
    </source>
</evidence>
<dbReference type="SMART" id="SM00116">
    <property type="entry name" value="CBS"/>
    <property type="match status" value="2"/>
</dbReference>
<feature type="domain" description="CBS" evidence="4">
    <location>
        <begin position="79"/>
        <end position="138"/>
    </location>
</feature>
<evidence type="ECO:0000313" key="5">
    <source>
        <dbReference type="EMBL" id="ACM93444.1"/>
    </source>
</evidence>
<feature type="domain" description="GGDEF" evidence="3">
    <location>
        <begin position="160"/>
        <end position="279"/>
    </location>
</feature>
<name>B9LA54_NAUPA</name>
<dbReference type="Gene3D" id="3.10.580.10">
    <property type="entry name" value="CBS-domain"/>
    <property type="match status" value="1"/>
</dbReference>
<dbReference type="OrthoDB" id="8554767at2"/>
<dbReference type="InterPro" id="IPR000644">
    <property type="entry name" value="CBS_dom"/>
</dbReference>
<evidence type="ECO:0000256" key="1">
    <source>
        <dbReference type="ARBA" id="ARBA00012528"/>
    </source>
</evidence>
<organism evidence="5 6">
    <name type="scientific">Nautilia profundicola (strain ATCC BAA-1463 / DSM 18972 / AmH)</name>
    <dbReference type="NCBI Taxonomy" id="598659"/>
    <lineage>
        <taxon>Bacteria</taxon>
        <taxon>Pseudomonadati</taxon>
        <taxon>Campylobacterota</taxon>
        <taxon>Epsilonproteobacteria</taxon>
        <taxon>Nautiliales</taxon>
        <taxon>Nautiliaceae</taxon>
        <taxon>Nautilia</taxon>
    </lineage>
</organism>
<sequence length="279" mass="32583">MTIKNINLEHNNNDVHVIEFNNVKHQTVGDISKFFTKNKTDVLVITKQNKPYYVLTSTDIIDALVAHYDNIEISMYIDKNPKKVITINENETVFEAYRLMRSYKIHHLIVVNDNGDFSSVINFYDFASYLTEIALKDEMTGLYNKRFFEFILDRYKTEDIEIGIIFIDLDNFKKINDAFGHIFGDKVLKSVANIIKKSIRDIDYAFRFGGDEFVILIFSDYDVLKKVAKRIKEKILQTAIEGVKAECSIGYAHYPTDSNNLEEVLHLADKRMYEDKRRD</sequence>
<dbReference type="GO" id="GO:0005886">
    <property type="term" value="C:plasma membrane"/>
    <property type="evidence" value="ECO:0007669"/>
    <property type="project" value="TreeGrafter"/>
</dbReference>
<dbReference type="Pfam" id="PF00990">
    <property type="entry name" value="GGDEF"/>
    <property type="match status" value="1"/>
</dbReference>
<dbReference type="eggNOG" id="COG2199">
    <property type="taxonomic scope" value="Bacteria"/>
</dbReference>
<dbReference type="PROSITE" id="PS51371">
    <property type="entry name" value="CBS"/>
    <property type="match status" value="1"/>
</dbReference>
<dbReference type="AlphaFoldDB" id="B9LA54"/>
<dbReference type="GO" id="GO:0043709">
    <property type="term" value="P:cell adhesion involved in single-species biofilm formation"/>
    <property type="evidence" value="ECO:0007669"/>
    <property type="project" value="TreeGrafter"/>
</dbReference>
<dbReference type="SUPFAM" id="SSF54631">
    <property type="entry name" value="CBS-domain pair"/>
    <property type="match status" value="1"/>
</dbReference>
<keyword evidence="6" id="KW-1185">Reference proteome</keyword>
<dbReference type="GO" id="GO:1902201">
    <property type="term" value="P:negative regulation of bacterial-type flagellum-dependent cell motility"/>
    <property type="evidence" value="ECO:0007669"/>
    <property type="project" value="TreeGrafter"/>
</dbReference>
<dbReference type="InterPro" id="IPR029787">
    <property type="entry name" value="Nucleotide_cyclase"/>
</dbReference>
<dbReference type="InterPro" id="IPR000160">
    <property type="entry name" value="GGDEF_dom"/>
</dbReference>